<evidence type="ECO:0000256" key="1">
    <source>
        <dbReference type="SAM" id="MobiDB-lite"/>
    </source>
</evidence>
<feature type="region of interest" description="Disordered" evidence="1">
    <location>
        <begin position="132"/>
        <end position="209"/>
    </location>
</feature>
<organism evidence="2 3">
    <name type="scientific">Vitrella brassicaformis (strain CCMP3155)</name>
    <dbReference type="NCBI Taxonomy" id="1169540"/>
    <lineage>
        <taxon>Eukaryota</taxon>
        <taxon>Sar</taxon>
        <taxon>Alveolata</taxon>
        <taxon>Colpodellida</taxon>
        <taxon>Vitrellaceae</taxon>
        <taxon>Vitrella</taxon>
    </lineage>
</organism>
<dbReference type="VEuPathDB" id="CryptoDB:Vbra_1444"/>
<keyword evidence="3" id="KW-1185">Reference proteome</keyword>
<evidence type="ECO:0000313" key="2">
    <source>
        <dbReference type="EMBL" id="CEL91841.1"/>
    </source>
</evidence>
<dbReference type="EMBL" id="CDMY01000027">
    <property type="protein sequence ID" value="CEL91841.1"/>
    <property type="molecule type" value="Genomic_DNA"/>
</dbReference>
<dbReference type="Proteomes" id="UP000041254">
    <property type="component" value="Unassembled WGS sequence"/>
</dbReference>
<gene>
    <name evidence="2" type="ORF">Vbra_1444</name>
</gene>
<sequence length="282" mass="30715">MPSASLPPLPLPPIPATHAAAEQDILPTILQHRRRGKDSQPQPVIPIPTMQPRNTSQPANRAEEAAAAGPHPESLEWSYMRTDSIRSFHSRLRRLRADHSSFEVEARIGIGAKKEMRVELARSMLRPVEKVEVTRPKRVKKTKKPPEAGEAPPTETAPPQPVREEAKAEEPESPSAEAKEATATEDGAMEEIQERVISTANSGSDQHRVSRGSFAFGLVDRIVESNLSNLKDVTQSGGEGNGAAPDTHRSVSSSVGYAREVCKEAMDAAYKGLQDNSQEQMA</sequence>
<accession>A0A0G4E8L2</accession>
<feature type="region of interest" description="Disordered" evidence="1">
    <location>
        <begin position="1"/>
        <end position="79"/>
    </location>
</feature>
<dbReference type="AlphaFoldDB" id="A0A0G4E8L2"/>
<evidence type="ECO:0000313" key="3">
    <source>
        <dbReference type="Proteomes" id="UP000041254"/>
    </source>
</evidence>
<name>A0A0G4E8L2_VITBC</name>
<proteinExistence type="predicted"/>
<reference evidence="2 3" key="1">
    <citation type="submission" date="2014-11" db="EMBL/GenBank/DDBJ databases">
        <authorList>
            <person name="Zhu J."/>
            <person name="Qi W."/>
            <person name="Song R."/>
        </authorList>
    </citation>
    <scope>NUCLEOTIDE SEQUENCE [LARGE SCALE GENOMIC DNA]</scope>
</reference>
<dbReference type="InParanoid" id="A0A0G4E8L2"/>
<feature type="compositionally biased region" description="Pro residues" evidence="1">
    <location>
        <begin position="1"/>
        <end position="15"/>
    </location>
</feature>
<feature type="region of interest" description="Disordered" evidence="1">
    <location>
        <begin position="229"/>
        <end position="255"/>
    </location>
</feature>
<protein>
    <submittedName>
        <fullName evidence="2">Uncharacterized protein</fullName>
    </submittedName>
</protein>